<gene>
    <name evidence="1" type="ordered locus">DEHA2B16588g</name>
</gene>
<evidence type="ECO:0000313" key="1">
    <source>
        <dbReference type="EMBL" id="CAG85687.1"/>
    </source>
</evidence>
<dbReference type="RefSeq" id="XP_457673.1">
    <property type="nucleotide sequence ID" value="XM_457673.1"/>
</dbReference>
<evidence type="ECO:0000313" key="2">
    <source>
        <dbReference type="Proteomes" id="UP000000599"/>
    </source>
</evidence>
<dbReference type="GeneID" id="2913650"/>
<dbReference type="Proteomes" id="UP000000599">
    <property type="component" value="Chromosome B"/>
</dbReference>
<organism evidence="1 2">
    <name type="scientific">Debaryomyces hansenii (strain ATCC 36239 / CBS 767 / BCRC 21394 / JCM 1990 / NBRC 0083 / IGC 2968)</name>
    <name type="common">Yeast</name>
    <name type="synonym">Torulaspora hansenii</name>
    <dbReference type="NCBI Taxonomy" id="284592"/>
    <lineage>
        <taxon>Eukaryota</taxon>
        <taxon>Fungi</taxon>
        <taxon>Dikarya</taxon>
        <taxon>Ascomycota</taxon>
        <taxon>Saccharomycotina</taxon>
        <taxon>Pichiomycetes</taxon>
        <taxon>Debaryomycetaceae</taxon>
        <taxon>Debaryomyces</taxon>
    </lineage>
</organism>
<name>Q6BVU6_DEBHA</name>
<dbReference type="EMBL" id="CR382134">
    <property type="protein sequence ID" value="CAG85687.1"/>
    <property type="molecule type" value="Genomic_DNA"/>
</dbReference>
<dbReference type="KEGG" id="dha:DEHA2B16588g"/>
<sequence>MSIIYAMYFSGKESNAISIDDPNVTVYCRVQNFNEKKHKSLFGYSPIKNSKLWRSGK</sequence>
<accession>Q6BVU6</accession>
<dbReference type="InParanoid" id="Q6BVU6"/>
<dbReference type="VEuPathDB" id="FungiDB:DEHA2B16588g"/>
<protein>
    <submittedName>
        <fullName evidence="1">DEHA2B16588p</fullName>
    </submittedName>
</protein>
<keyword evidence="2" id="KW-1185">Reference proteome</keyword>
<proteinExistence type="predicted"/>
<reference evidence="1 2" key="1">
    <citation type="journal article" date="2004" name="Nature">
        <title>Genome evolution in yeasts.</title>
        <authorList>
            <consortium name="Genolevures"/>
            <person name="Dujon B."/>
            <person name="Sherman D."/>
            <person name="Fischer G."/>
            <person name="Durrens P."/>
            <person name="Casaregola S."/>
            <person name="Lafontaine I."/>
            <person name="de Montigny J."/>
            <person name="Marck C."/>
            <person name="Neuveglise C."/>
            <person name="Talla E."/>
            <person name="Goffard N."/>
            <person name="Frangeul L."/>
            <person name="Aigle M."/>
            <person name="Anthouard V."/>
            <person name="Babour A."/>
            <person name="Barbe V."/>
            <person name="Barnay S."/>
            <person name="Blanchin S."/>
            <person name="Beckerich J.M."/>
            <person name="Beyne E."/>
            <person name="Bleykasten C."/>
            <person name="Boisrame A."/>
            <person name="Boyer J."/>
            <person name="Cattolico L."/>
            <person name="Confanioleri F."/>
            <person name="de Daruvar A."/>
            <person name="Despons L."/>
            <person name="Fabre E."/>
            <person name="Fairhead C."/>
            <person name="Ferry-Dumazet H."/>
            <person name="Groppi A."/>
            <person name="Hantraye F."/>
            <person name="Hennequin C."/>
            <person name="Jauniaux N."/>
            <person name="Joyet P."/>
            <person name="Kachouri R."/>
            <person name="Kerrest A."/>
            <person name="Koszul R."/>
            <person name="Lemaire M."/>
            <person name="Lesur I."/>
            <person name="Ma L."/>
            <person name="Muller H."/>
            <person name="Nicaud J.M."/>
            <person name="Nikolski M."/>
            <person name="Oztas S."/>
            <person name="Ozier-Kalogeropoulos O."/>
            <person name="Pellenz S."/>
            <person name="Potier S."/>
            <person name="Richard G.F."/>
            <person name="Straub M.L."/>
            <person name="Suleau A."/>
            <person name="Swennene D."/>
            <person name="Tekaia F."/>
            <person name="Wesolowski-Louvel M."/>
            <person name="Westhof E."/>
            <person name="Wirth B."/>
            <person name="Zeniou-Meyer M."/>
            <person name="Zivanovic I."/>
            <person name="Bolotin-Fukuhara M."/>
            <person name="Thierry A."/>
            <person name="Bouchier C."/>
            <person name="Caudron B."/>
            <person name="Scarpelli C."/>
            <person name="Gaillardin C."/>
            <person name="Weissenbach J."/>
            <person name="Wincker P."/>
            <person name="Souciet J.L."/>
        </authorList>
    </citation>
    <scope>NUCLEOTIDE SEQUENCE [LARGE SCALE GENOMIC DNA]</scope>
    <source>
        <strain evidence="2">ATCC 36239 / CBS 767 / BCRC 21394 / JCM 1990 / NBRC 0083 / IGC 2968</strain>
    </source>
</reference>
<dbReference type="HOGENOM" id="CLU_2996469_0_0_1"/>
<dbReference type="AlphaFoldDB" id="Q6BVU6"/>